<proteinExistence type="predicted"/>
<sequence length="163" mass="17780">ELAGLVLFQDQFDAALAAVLAQREPVAERQRLRARQQVARQRDVRGEPGVLGGDQPERFGGRQLPPEQQQMLLFDQAERLLQHGRRGDALGEQLAQLGADAGHFGVKTLAAAGLFGRRLQRRNQRQGQFGAALPGTAGIAVLQQAPLQLAEPVALQPGDDRRR</sequence>
<reference evidence="3" key="1">
    <citation type="journal article" date="2010" name="Nat. Biotechnol.">
        <title>Draft genome sequence of the oilseed species Ricinus communis.</title>
        <authorList>
            <person name="Chan A.P."/>
            <person name="Crabtree J."/>
            <person name="Zhao Q."/>
            <person name="Lorenzi H."/>
            <person name="Orvis J."/>
            <person name="Puiu D."/>
            <person name="Melake-Berhan A."/>
            <person name="Jones K.M."/>
            <person name="Redman J."/>
            <person name="Chen G."/>
            <person name="Cahoon E.B."/>
            <person name="Gedil M."/>
            <person name="Stanke M."/>
            <person name="Haas B.J."/>
            <person name="Wortman J.R."/>
            <person name="Fraser-Liggett C.M."/>
            <person name="Ravel J."/>
            <person name="Rabinowicz P.D."/>
        </authorList>
    </citation>
    <scope>NUCLEOTIDE SEQUENCE [LARGE SCALE GENOMIC DNA]</scope>
    <source>
        <strain evidence="3">cv. Hale</strain>
    </source>
</reference>
<dbReference type="InParanoid" id="B9TLY7"/>
<feature type="region of interest" description="Disordered" evidence="1">
    <location>
        <begin position="38"/>
        <end position="68"/>
    </location>
</feature>
<evidence type="ECO:0000313" key="2">
    <source>
        <dbReference type="EMBL" id="EEF23126.1"/>
    </source>
</evidence>
<feature type="non-terminal residue" evidence="2">
    <location>
        <position position="1"/>
    </location>
</feature>
<gene>
    <name evidence="2" type="ORF">RCOM_1883970</name>
</gene>
<keyword evidence="3" id="KW-1185">Reference proteome</keyword>
<name>B9TLY7_RICCO</name>
<dbReference type="Proteomes" id="UP000008311">
    <property type="component" value="Unassembled WGS sequence"/>
</dbReference>
<protein>
    <submittedName>
        <fullName evidence="2">Uncharacterized protein</fullName>
    </submittedName>
</protein>
<evidence type="ECO:0000313" key="3">
    <source>
        <dbReference type="Proteomes" id="UP000008311"/>
    </source>
</evidence>
<evidence type="ECO:0000256" key="1">
    <source>
        <dbReference type="SAM" id="MobiDB-lite"/>
    </source>
</evidence>
<dbReference type="AlphaFoldDB" id="B9TLY7"/>
<organism evidence="2 3">
    <name type="scientific">Ricinus communis</name>
    <name type="common">Castor bean</name>
    <dbReference type="NCBI Taxonomy" id="3988"/>
    <lineage>
        <taxon>Eukaryota</taxon>
        <taxon>Viridiplantae</taxon>
        <taxon>Streptophyta</taxon>
        <taxon>Embryophyta</taxon>
        <taxon>Tracheophyta</taxon>
        <taxon>Spermatophyta</taxon>
        <taxon>Magnoliopsida</taxon>
        <taxon>eudicotyledons</taxon>
        <taxon>Gunneridae</taxon>
        <taxon>Pentapetalae</taxon>
        <taxon>rosids</taxon>
        <taxon>fabids</taxon>
        <taxon>Malpighiales</taxon>
        <taxon>Euphorbiaceae</taxon>
        <taxon>Acalyphoideae</taxon>
        <taxon>Acalypheae</taxon>
        <taxon>Ricinus</taxon>
    </lineage>
</organism>
<dbReference type="EMBL" id="EQ987717">
    <property type="protein sequence ID" value="EEF23126.1"/>
    <property type="molecule type" value="Genomic_DNA"/>
</dbReference>
<accession>B9TLY7</accession>